<keyword evidence="2" id="KW-1185">Reference proteome</keyword>
<accession>A0A0V1CUV7</accession>
<gene>
    <name evidence="1" type="ORF">T03_9581</name>
</gene>
<dbReference type="Proteomes" id="UP000054653">
    <property type="component" value="Unassembled WGS sequence"/>
</dbReference>
<protein>
    <submittedName>
        <fullName evidence="1">Uncharacterized protein</fullName>
    </submittedName>
</protein>
<dbReference type="AlphaFoldDB" id="A0A0V1CUV7"/>
<organism evidence="1 2">
    <name type="scientific">Trichinella britovi</name>
    <name type="common">Parasitic roundworm</name>
    <dbReference type="NCBI Taxonomy" id="45882"/>
    <lineage>
        <taxon>Eukaryota</taxon>
        <taxon>Metazoa</taxon>
        <taxon>Ecdysozoa</taxon>
        <taxon>Nematoda</taxon>
        <taxon>Enoplea</taxon>
        <taxon>Dorylaimia</taxon>
        <taxon>Trichinellida</taxon>
        <taxon>Trichinellidae</taxon>
        <taxon>Trichinella</taxon>
    </lineage>
</organism>
<evidence type="ECO:0000313" key="1">
    <source>
        <dbReference type="EMBL" id="KRY53031.1"/>
    </source>
</evidence>
<dbReference type="EMBL" id="JYDI01000094">
    <property type="protein sequence ID" value="KRY53031.1"/>
    <property type="molecule type" value="Genomic_DNA"/>
</dbReference>
<evidence type="ECO:0000313" key="2">
    <source>
        <dbReference type="Proteomes" id="UP000054653"/>
    </source>
</evidence>
<proteinExistence type="predicted"/>
<reference evidence="1 2" key="1">
    <citation type="submission" date="2015-01" db="EMBL/GenBank/DDBJ databases">
        <title>Evolution of Trichinella species and genotypes.</title>
        <authorList>
            <person name="Korhonen P.K."/>
            <person name="Edoardo P."/>
            <person name="Giuseppe L.R."/>
            <person name="Gasser R.B."/>
        </authorList>
    </citation>
    <scope>NUCLEOTIDE SEQUENCE [LARGE SCALE GENOMIC DNA]</scope>
    <source>
        <strain evidence="1">ISS120</strain>
    </source>
</reference>
<sequence>MLHGCSRNATPLSAFPVRTSTSLHLSFHIANDQQLPYSLVGVRTSPTRPQGYEREYIPGLGQVSATYGCMAGSGPQFF</sequence>
<name>A0A0V1CUV7_TRIBR</name>
<comment type="caution">
    <text evidence="1">The sequence shown here is derived from an EMBL/GenBank/DDBJ whole genome shotgun (WGS) entry which is preliminary data.</text>
</comment>